<evidence type="ECO:0000313" key="5">
    <source>
        <dbReference type="EMBL" id="OBY30963.1"/>
    </source>
</evidence>
<organism evidence="5 6">
    <name type="scientific">Mycolicibacter kumamotonensis</name>
    <dbReference type="NCBI Taxonomy" id="354243"/>
    <lineage>
        <taxon>Bacteria</taxon>
        <taxon>Bacillati</taxon>
        <taxon>Actinomycetota</taxon>
        <taxon>Actinomycetes</taxon>
        <taxon>Mycobacteriales</taxon>
        <taxon>Mycobacteriaceae</taxon>
        <taxon>Mycolicibacter</taxon>
    </lineage>
</organism>
<reference evidence="5 6" key="1">
    <citation type="submission" date="2015-06" db="EMBL/GenBank/DDBJ databases">
        <title>Genome sequence of Mycobacterium kumamotonense strain Roo.</title>
        <authorList>
            <person name="Greninger A.L."/>
            <person name="Cunningham G."/>
            <person name="Miller S."/>
        </authorList>
    </citation>
    <scope>NUCLEOTIDE SEQUENCE [LARGE SCALE GENOMIC DNA]</scope>
    <source>
        <strain evidence="5 6">Roo</strain>
    </source>
</reference>
<dbReference type="EMBL" id="JAACYR010000052">
    <property type="protein sequence ID" value="NDJ90436.1"/>
    <property type="molecule type" value="Genomic_DNA"/>
</dbReference>
<evidence type="ECO:0000313" key="6">
    <source>
        <dbReference type="Proteomes" id="UP000092668"/>
    </source>
</evidence>
<keyword evidence="6" id="KW-1185">Reference proteome</keyword>
<evidence type="ECO:0000256" key="2">
    <source>
        <dbReference type="SAM" id="Phobius"/>
    </source>
</evidence>
<feature type="transmembrane region" description="Helical" evidence="2">
    <location>
        <begin position="57"/>
        <end position="90"/>
    </location>
</feature>
<protein>
    <submittedName>
        <fullName evidence="4">DUF4190 domain-containing protein</fullName>
    </submittedName>
</protein>
<comment type="caution">
    <text evidence="5">The sequence shown here is derived from an EMBL/GenBank/DDBJ whole genome shotgun (WGS) entry which is preliminary data.</text>
</comment>
<dbReference type="PATRIC" id="fig|354243.3.peg.3015"/>
<name>A0A1B8SDX5_9MYCO</name>
<dbReference type="STRING" id="354243.BST28_00320"/>
<sequence>MPESGMPSLSPESRPSWPPAGGGYPPPGYPYPYPVPGQYPGYPPPGPHGAPRNGAGIAALVVAIAGIVTALSVVGGVLLGIVAIVLGFVGHSRAKRGEADNGGVAIAGIVLGVLAVVAGIGCIFIYVGIWRTAGGEDYVDCMTKAGSDTAAQQQCTDRFREHFENKFGSAEAPPLVQESSDSALMPA</sequence>
<keyword evidence="2" id="KW-0812">Transmembrane</keyword>
<accession>A0A1B8SDX5</accession>
<keyword evidence="2" id="KW-1133">Transmembrane helix</keyword>
<feature type="region of interest" description="Disordered" evidence="1">
    <location>
        <begin position="1"/>
        <end position="21"/>
    </location>
</feature>
<dbReference type="EMBL" id="LFOE01000022">
    <property type="protein sequence ID" value="OBY30963.1"/>
    <property type="molecule type" value="Genomic_DNA"/>
</dbReference>
<dbReference type="InterPro" id="IPR025241">
    <property type="entry name" value="DUF4190"/>
</dbReference>
<gene>
    <name evidence="5" type="ORF">ACT18_14575</name>
    <name evidence="4" type="ORF">GWR20_14935</name>
</gene>
<dbReference type="OrthoDB" id="4557756at2"/>
<keyword evidence="2" id="KW-0472">Membrane</keyword>
<dbReference type="RefSeq" id="WP_065288581.1">
    <property type="nucleotide sequence ID" value="NZ_JAACYR010000052.1"/>
</dbReference>
<dbReference type="Proteomes" id="UP000466523">
    <property type="component" value="Unassembled WGS sequence"/>
</dbReference>
<feature type="transmembrane region" description="Helical" evidence="2">
    <location>
        <begin position="102"/>
        <end position="129"/>
    </location>
</feature>
<evidence type="ECO:0000259" key="3">
    <source>
        <dbReference type="Pfam" id="PF13828"/>
    </source>
</evidence>
<reference evidence="4 7" key="2">
    <citation type="submission" date="2020-01" db="EMBL/GenBank/DDBJ databases">
        <authorList>
            <person name="Sanchez-Estrada R."/>
            <person name="Gonzalez-Y-Merchand J.A."/>
            <person name="Rivera-Gutierrez S."/>
        </authorList>
    </citation>
    <scope>NUCLEOTIDE SEQUENCE [LARGE SCALE GENOMIC DNA]</scope>
    <source>
        <strain evidence="4 7">CST 7247</strain>
    </source>
</reference>
<proteinExistence type="predicted"/>
<evidence type="ECO:0000313" key="4">
    <source>
        <dbReference type="EMBL" id="NDJ90436.1"/>
    </source>
</evidence>
<dbReference type="Proteomes" id="UP000092668">
    <property type="component" value="Unassembled WGS sequence"/>
</dbReference>
<dbReference type="AlphaFoldDB" id="A0A1B8SDX5"/>
<evidence type="ECO:0000313" key="7">
    <source>
        <dbReference type="Proteomes" id="UP000466523"/>
    </source>
</evidence>
<feature type="domain" description="DUF4190" evidence="3">
    <location>
        <begin position="56"/>
        <end position="119"/>
    </location>
</feature>
<evidence type="ECO:0000256" key="1">
    <source>
        <dbReference type="SAM" id="MobiDB-lite"/>
    </source>
</evidence>
<dbReference type="Pfam" id="PF13828">
    <property type="entry name" value="DUF4190"/>
    <property type="match status" value="1"/>
</dbReference>